<feature type="compositionally biased region" description="Low complexity" evidence="1">
    <location>
        <begin position="72"/>
        <end position="87"/>
    </location>
</feature>
<feature type="compositionally biased region" description="Low complexity" evidence="1">
    <location>
        <begin position="1"/>
        <end position="15"/>
    </location>
</feature>
<proteinExistence type="predicted"/>
<feature type="compositionally biased region" description="Low complexity" evidence="1">
    <location>
        <begin position="28"/>
        <end position="39"/>
    </location>
</feature>
<dbReference type="EMBL" id="JAADJZ010000016">
    <property type="protein sequence ID" value="KAF2869403.1"/>
    <property type="molecule type" value="Genomic_DNA"/>
</dbReference>
<accession>A0A7C8M974</accession>
<evidence type="ECO:0000313" key="3">
    <source>
        <dbReference type="Proteomes" id="UP000481861"/>
    </source>
</evidence>
<name>A0A7C8M974_9PLEO</name>
<feature type="compositionally biased region" description="Basic and acidic residues" evidence="1">
    <location>
        <begin position="439"/>
        <end position="448"/>
    </location>
</feature>
<feature type="compositionally biased region" description="Polar residues" evidence="1">
    <location>
        <begin position="166"/>
        <end position="185"/>
    </location>
</feature>
<protein>
    <submittedName>
        <fullName evidence="2">Uncharacterized protein</fullName>
    </submittedName>
</protein>
<keyword evidence="3" id="KW-1185">Reference proteome</keyword>
<feature type="region of interest" description="Disordered" evidence="1">
    <location>
        <begin position="117"/>
        <end position="202"/>
    </location>
</feature>
<feature type="compositionally biased region" description="Polar residues" evidence="1">
    <location>
        <begin position="52"/>
        <end position="71"/>
    </location>
</feature>
<comment type="caution">
    <text evidence="2">The sequence shown here is derived from an EMBL/GenBank/DDBJ whole genome shotgun (WGS) entry which is preliminary data.</text>
</comment>
<evidence type="ECO:0000313" key="2">
    <source>
        <dbReference type="EMBL" id="KAF2869403.1"/>
    </source>
</evidence>
<evidence type="ECO:0000256" key="1">
    <source>
        <dbReference type="SAM" id="MobiDB-lite"/>
    </source>
</evidence>
<dbReference type="AlphaFoldDB" id="A0A7C8M974"/>
<gene>
    <name evidence="2" type="ORF">BDV95DRAFT_596411</name>
</gene>
<feature type="region of interest" description="Disordered" evidence="1">
    <location>
        <begin position="427"/>
        <end position="522"/>
    </location>
</feature>
<feature type="compositionally biased region" description="Polar residues" evidence="1">
    <location>
        <begin position="452"/>
        <end position="461"/>
    </location>
</feature>
<feature type="region of interest" description="Disordered" evidence="1">
    <location>
        <begin position="1"/>
        <end position="96"/>
    </location>
</feature>
<feature type="region of interest" description="Disordered" evidence="1">
    <location>
        <begin position="218"/>
        <end position="261"/>
    </location>
</feature>
<dbReference type="Proteomes" id="UP000481861">
    <property type="component" value="Unassembled WGS sequence"/>
</dbReference>
<feature type="compositionally biased region" description="Basic residues" evidence="1">
    <location>
        <begin position="493"/>
        <end position="507"/>
    </location>
</feature>
<dbReference type="OrthoDB" id="4117770at2759"/>
<feature type="compositionally biased region" description="Polar residues" evidence="1">
    <location>
        <begin position="236"/>
        <end position="253"/>
    </location>
</feature>
<reference evidence="2 3" key="1">
    <citation type="submission" date="2020-01" db="EMBL/GenBank/DDBJ databases">
        <authorList>
            <consortium name="DOE Joint Genome Institute"/>
            <person name="Haridas S."/>
            <person name="Albert R."/>
            <person name="Binder M."/>
            <person name="Bloem J."/>
            <person name="Labutti K."/>
            <person name="Salamov A."/>
            <person name="Andreopoulos B."/>
            <person name="Baker S.E."/>
            <person name="Barry K."/>
            <person name="Bills G."/>
            <person name="Bluhm B.H."/>
            <person name="Cannon C."/>
            <person name="Castanera R."/>
            <person name="Culley D.E."/>
            <person name="Daum C."/>
            <person name="Ezra D."/>
            <person name="Gonzalez J.B."/>
            <person name="Henrissat B."/>
            <person name="Kuo A."/>
            <person name="Liang C."/>
            <person name="Lipzen A."/>
            <person name="Lutzoni F."/>
            <person name="Magnuson J."/>
            <person name="Mondo S."/>
            <person name="Nolan M."/>
            <person name="Ohm R."/>
            <person name="Pangilinan J."/>
            <person name="Park H.-J.H."/>
            <person name="Ramirez L."/>
            <person name="Alfaro M."/>
            <person name="Sun H."/>
            <person name="Tritt A."/>
            <person name="Yoshinaga Y."/>
            <person name="Zwiers L.-H.L."/>
            <person name="Turgeon B.G."/>
            <person name="Goodwin S.B."/>
            <person name="Spatafora J.W."/>
            <person name="Crous P.W."/>
            <person name="Grigoriev I.V."/>
        </authorList>
    </citation>
    <scope>NUCLEOTIDE SEQUENCE [LARGE SCALE GENOMIC DNA]</scope>
    <source>
        <strain evidence="2 3">CBS 611.86</strain>
    </source>
</reference>
<organism evidence="2 3">
    <name type="scientific">Massariosphaeria phaeospora</name>
    <dbReference type="NCBI Taxonomy" id="100035"/>
    <lineage>
        <taxon>Eukaryota</taxon>
        <taxon>Fungi</taxon>
        <taxon>Dikarya</taxon>
        <taxon>Ascomycota</taxon>
        <taxon>Pezizomycotina</taxon>
        <taxon>Dothideomycetes</taxon>
        <taxon>Pleosporomycetidae</taxon>
        <taxon>Pleosporales</taxon>
        <taxon>Pleosporales incertae sedis</taxon>
        <taxon>Massariosphaeria</taxon>
    </lineage>
</organism>
<sequence length="522" mass="56016">MAPVAALAPRPVRMPKLTYRNRLPDDQTSLLSSTATSASDACPNDPYPDLRLSTSISTKAPSPTQPSFDTKSVTSASVASTSSNASSPDAKTAKKKSAGGVLNFLTLKEPSHSALEQYAQQQRKQAGGKGRKSSPAGMSAITQQKLPPTVPKVNSKWDGVPESIKSRGSTSNKRHSALSQSTSRTKSPRTLPGSVLSLASYDGRGAPNSLASSVVDVSRDFSSTQSTDSERRGSVPSITSSNTSTLDSPTTIQFFPHDPSSPSHVAIPHGVLSLASPLGSPSEPPHSFLDNELGGPANQDWMEHATWNVPSSNDMKLENQAEAILKRLNTHGLLADAVQDLDLADSDSDSELHTGSHDFLFQDDNNIKNLALRALSTSDNDLDSFTKNFSRPISRPLRTMHGPRGPYRPDLAALPVLYEASICSSLDTGVDTQDPSSRTGDDSDDVSRRRSLTPTETSATAYESPRERLGLGSRIRKNDMPMPWESQQELPGKLKKGRRSLFGRTRHHEQGDRSAVADSGLP</sequence>